<dbReference type="PANTHER" id="PTHR13944:SF18">
    <property type="entry name" value="A-KINASE ANCHOR PROTEIN 13"/>
    <property type="match status" value="1"/>
</dbReference>
<gene>
    <name evidence="2" type="primary">AKAP13</name>
</gene>
<feature type="compositionally biased region" description="Basic and acidic residues" evidence="1">
    <location>
        <begin position="543"/>
        <end position="560"/>
    </location>
</feature>
<feature type="region of interest" description="Disordered" evidence="1">
    <location>
        <begin position="863"/>
        <end position="917"/>
    </location>
</feature>
<dbReference type="SUPFAM" id="SSF48403">
    <property type="entry name" value="Ankyrin repeat"/>
    <property type="match status" value="1"/>
</dbReference>
<proteinExistence type="predicted"/>
<feature type="region of interest" description="Disordered" evidence="1">
    <location>
        <begin position="311"/>
        <end position="345"/>
    </location>
</feature>
<dbReference type="STRING" id="8005.ENSEEEP00000038573"/>
<feature type="region of interest" description="Disordered" evidence="1">
    <location>
        <begin position="986"/>
        <end position="1176"/>
    </location>
</feature>
<dbReference type="GO" id="GO:0015629">
    <property type="term" value="C:actin cytoskeleton"/>
    <property type="evidence" value="ECO:0007669"/>
    <property type="project" value="TreeGrafter"/>
</dbReference>
<dbReference type="AlphaFoldDB" id="A0A4W4GQA1"/>
<keyword evidence="3" id="KW-1185">Reference proteome</keyword>
<feature type="compositionally biased region" description="Basic and acidic residues" evidence="1">
    <location>
        <begin position="1016"/>
        <end position="1028"/>
    </location>
</feature>
<dbReference type="InterPro" id="IPR036770">
    <property type="entry name" value="Ankyrin_rpt-contain_sf"/>
</dbReference>
<reference evidence="2" key="5">
    <citation type="submission" date="2025-09" db="UniProtKB">
        <authorList>
            <consortium name="Ensembl"/>
        </authorList>
    </citation>
    <scope>IDENTIFICATION</scope>
</reference>
<feature type="region of interest" description="Disordered" evidence="1">
    <location>
        <begin position="1190"/>
        <end position="1222"/>
    </location>
</feature>
<dbReference type="GO" id="GO:0043123">
    <property type="term" value="P:positive regulation of canonical NF-kappaB signal transduction"/>
    <property type="evidence" value="ECO:0007669"/>
    <property type="project" value="TreeGrafter"/>
</dbReference>
<dbReference type="GO" id="GO:0005078">
    <property type="term" value="F:MAP-kinase scaffold activity"/>
    <property type="evidence" value="ECO:0007669"/>
    <property type="project" value="TreeGrafter"/>
</dbReference>
<feature type="compositionally biased region" description="Polar residues" evidence="1">
    <location>
        <begin position="786"/>
        <end position="802"/>
    </location>
</feature>
<feature type="compositionally biased region" description="Acidic residues" evidence="1">
    <location>
        <begin position="1144"/>
        <end position="1153"/>
    </location>
</feature>
<feature type="region of interest" description="Disordered" evidence="1">
    <location>
        <begin position="383"/>
        <end position="583"/>
    </location>
</feature>
<feature type="compositionally biased region" description="Low complexity" evidence="1">
    <location>
        <begin position="986"/>
        <end position="1001"/>
    </location>
</feature>
<dbReference type="GO" id="GO:0071875">
    <property type="term" value="P:adrenergic receptor signaling pathway"/>
    <property type="evidence" value="ECO:0007669"/>
    <property type="project" value="TreeGrafter"/>
</dbReference>
<name>A0A4W4GQA1_ELEEL</name>
<dbReference type="GO" id="GO:0035023">
    <property type="term" value="P:regulation of Rho protein signal transduction"/>
    <property type="evidence" value="ECO:0007669"/>
    <property type="project" value="TreeGrafter"/>
</dbReference>
<evidence type="ECO:0008006" key="4">
    <source>
        <dbReference type="Google" id="ProtNLM"/>
    </source>
</evidence>
<reference evidence="2" key="4">
    <citation type="submission" date="2025-08" db="UniProtKB">
        <authorList>
            <consortium name="Ensembl"/>
        </authorList>
    </citation>
    <scope>IDENTIFICATION</scope>
</reference>
<reference evidence="2" key="3">
    <citation type="submission" date="2020-05" db="EMBL/GenBank/DDBJ databases">
        <title>Electrophorus electricus (electric eel) genome, fEleEle1, primary haplotype.</title>
        <authorList>
            <person name="Myers G."/>
            <person name="Meyer A."/>
            <person name="Fedrigo O."/>
            <person name="Formenti G."/>
            <person name="Rhie A."/>
            <person name="Tracey A."/>
            <person name="Sims Y."/>
            <person name="Jarvis E.D."/>
        </authorList>
    </citation>
    <scope>NUCLEOTIDE SEQUENCE [LARGE SCALE GENOMIC DNA]</scope>
</reference>
<feature type="compositionally biased region" description="Polar residues" evidence="1">
    <location>
        <begin position="402"/>
        <end position="414"/>
    </location>
</feature>
<dbReference type="Gene3D" id="1.25.40.20">
    <property type="entry name" value="Ankyrin repeat-containing domain"/>
    <property type="match status" value="1"/>
</dbReference>
<dbReference type="PANTHER" id="PTHR13944">
    <property type="entry name" value="AGAP007712-PA"/>
    <property type="match status" value="1"/>
</dbReference>
<sequence>MKLNPPEAPLYGECLLTVQLSEEECAEGEEDVEFYLLFSGTTQRHLTTTLRVSHVTLQAVCPAHNRGETVQVKLCQARPGGAIDLVAEEHFQFVQDLALDMAHFLVRAAAHKGGLRGAMLLDECQIPLQECERLDETLTLALKHLPLPKGWSVLGTDITTQLNTAERGPHDTLLHFAARQGLRRVALFLLQQPGGRDALRFTNKQGHTPAQLAQKRGHSRLQHLLTDFENSSCSEEKPSRRCFPGGRALIHHPVLNTYTLTVDSDPGAPPPDLRADVEELQRLIGSHCREKACCVGPAPLHTLGLEPKEEKCSHSTHSSDGWPCPSGAVETVQSEEGAAEGGGDQAAEGVCVGTPQECVALGTISCTEQRLEEADKVLGVVGGEQESSHLRPSQKRPLANHSGAQSQTRSTAQSDCGGEGAMGQSHGVLPTETPQRREGEVGWRMGDLPGREGEEPSSLSAPHIGSSEDGTWVENSERSDMPADSDQGNAQAGREIVQPSESREDPGSHSAQTEAPGSAQLDPEMEESDAASLQTTMVPGPDFDAHRGTTSEGGASHDHPQNSSRTEPAPLSVEHASTTGKTALCDEIAKGEVDGFLNEEHRQNLDASKPALVISVPTGEETRNDATPIGQTPSDRDRKSPDDGEVSSPETEPVTGSESQPMTCSTSPPVAGETPSAPSESELPQESRVMNPVEQKPDEPPRPPTALDPTQDHTPSGGHGSQTQEAAAAGPPGSEAPSPHQPLEIEETREECEKLPAASAEGCEGTEPSAPPPPPCGLDCQDDSSETSLDPQTEITTSSVTSGAAPVQIETAVSSDSSMTLDRTSTSDPLNFSEVLDPTSPLDIESGTAMYLAISSPVEVDGGLAQEMNCGGPETQSREEPHQEQLTDQPSDSVSAVGGDPQGSLKHTDPSEVRRGPEVFCPVGEVCSPVLTEQPGTDLSPEEMCLCVSVNSLPALDSVSDGDSLLGPETDDSVFKQIEDTITLAGDSTSGISLTGSISTDDSSAGDTSPVGGAEEGEKQDCLMEVPERSVIVRTSARALSPTRRHSWEANRNSARESDMDQRSVVQNLEEMKSAGHRRSMSWCPSDVHRPETDEMNARSYSLEGLSDEREGEGSSMLGSASPREPSCPSRLANEERGSLVSLTEEDQEEDLGDASSVDSQRSAQGGWCSGPPAPLNLTKSVSMSAISPRDLDDSLMPLSGTLESSISEEEPGPLRSDSEARVGVTKVSRTFSYLKSKMTKKNKVCVCV</sequence>
<accession>A0A4W4GQA1</accession>
<feature type="region of interest" description="Disordered" evidence="1">
    <location>
        <begin position="601"/>
        <end position="837"/>
    </location>
</feature>
<feature type="compositionally biased region" description="Polar residues" evidence="1">
    <location>
        <begin position="811"/>
        <end position="830"/>
    </location>
</feature>
<feature type="compositionally biased region" description="Basic and acidic residues" evidence="1">
    <location>
        <begin position="1087"/>
        <end position="1097"/>
    </location>
</feature>
<reference evidence="3" key="2">
    <citation type="journal article" date="2017" name="Sci. Adv.">
        <title>A tail of two voltages: Proteomic comparison of the three electric organs of the electric eel.</title>
        <authorList>
            <person name="Traeger L.L."/>
            <person name="Sabat G."/>
            <person name="Barrett-Wilt G.A."/>
            <person name="Wells G.B."/>
            <person name="Sussman M.R."/>
        </authorList>
    </citation>
    <scope>NUCLEOTIDE SEQUENCE [LARGE SCALE GENOMIC DNA]</scope>
</reference>
<dbReference type="Proteomes" id="UP000314983">
    <property type="component" value="Chromosome 12"/>
</dbReference>
<feature type="compositionally biased region" description="Basic and acidic residues" evidence="1">
    <location>
        <begin position="906"/>
        <end position="917"/>
    </location>
</feature>
<evidence type="ECO:0000313" key="2">
    <source>
        <dbReference type="Ensembl" id="ENSEEEP00000038573.2"/>
    </source>
</evidence>
<dbReference type="GeneTree" id="ENSGT00940000154146"/>
<evidence type="ECO:0000313" key="3">
    <source>
        <dbReference type="Proteomes" id="UP000314983"/>
    </source>
</evidence>
<feature type="compositionally biased region" description="Polar residues" evidence="1">
    <location>
        <begin position="648"/>
        <end position="668"/>
    </location>
</feature>
<reference evidence="3" key="1">
    <citation type="journal article" date="2014" name="Science">
        <title>Nonhuman genetics. Genomic basis for the convergent evolution of electric organs.</title>
        <authorList>
            <person name="Gallant J.R."/>
            <person name="Traeger L.L."/>
            <person name="Volkening J.D."/>
            <person name="Moffett H."/>
            <person name="Chen P.H."/>
            <person name="Novina C.D."/>
            <person name="Phillips G.N.Jr."/>
            <person name="Anand R."/>
            <person name="Wells G.B."/>
            <person name="Pinch M."/>
            <person name="Guth R."/>
            <person name="Unguez G.A."/>
            <person name="Albert J.S."/>
            <person name="Zakon H.H."/>
            <person name="Samanta M.P."/>
            <person name="Sussman M.R."/>
        </authorList>
    </citation>
    <scope>NUCLEOTIDE SEQUENCE [LARGE SCALE GENOMIC DNA]</scope>
</reference>
<protein>
    <recommendedName>
        <fullName evidence="4">A-kinase anchor protein 13-like</fullName>
    </recommendedName>
</protein>
<feature type="compositionally biased region" description="Basic and acidic residues" evidence="1">
    <location>
        <begin position="876"/>
        <end position="885"/>
    </location>
</feature>
<dbReference type="GO" id="GO:0016020">
    <property type="term" value="C:membrane"/>
    <property type="evidence" value="ECO:0007669"/>
    <property type="project" value="TreeGrafter"/>
</dbReference>
<organism evidence="2 3">
    <name type="scientific">Electrophorus electricus</name>
    <name type="common">Electric eel</name>
    <name type="synonym">Gymnotus electricus</name>
    <dbReference type="NCBI Taxonomy" id="8005"/>
    <lineage>
        <taxon>Eukaryota</taxon>
        <taxon>Metazoa</taxon>
        <taxon>Chordata</taxon>
        <taxon>Craniata</taxon>
        <taxon>Vertebrata</taxon>
        <taxon>Euteleostomi</taxon>
        <taxon>Actinopterygii</taxon>
        <taxon>Neopterygii</taxon>
        <taxon>Teleostei</taxon>
        <taxon>Ostariophysi</taxon>
        <taxon>Gymnotiformes</taxon>
        <taxon>Gymnotoidei</taxon>
        <taxon>Gymnotidae</taxon>
        <taxon>Electrophorus</taxon>
    </lineage>
</organism>
<evidence type="ECO:0000256" key="1">
    <source>
        <dbReference type="SAM" id="MobiDB-lite"/>
    </source>
</evidence>
<feature type="compositionally biased region" description="Basic and acidic residues" evidence="1">
    <location>
        <begin position="1046"/>
        <end position="1062"/>
    </location>
</feature>
<feature type="compositionally biased region" description="Low complexity" evidence="1">
    <location>
        <begin position="725"/>
        <end position="738"/>
    </location>
</feature>
<dbReference type="Ensembl" id="ENSEEET00000039016.2">
    <property type="protein sequence ID" value="ENSEEEP00000038573.2"/>
    <property type="gene ID" value="ENSEEEG00000018310.2"/>
</dbReference>
<dbReference type="InterPro" id="IPR051632">
    <property type="entry name" value="Rho_GEF"/>
</dbReference>